<reference evidence="2 3" key="1">
    <citation type="submission" date="2020-08" db="EMBL/GenBank/DDBJ databases">
        <title>Genomic Encyclopedia of Type Strains, Phase III (KMG-III): the genomes of soil and plant-associated and newly described type strains.</title>
        <authorList>
            <person name="Whitman W."/>
        </authorList>
    </citation>
    <scope>NUCLEOTIDE SEQUENCE [LARGE SCALE GENOMIC DNA]</scope>
    <source>
        <strain evidence="2 3">CECT 3146</strain>
    </source>
</reference>
<proteinExistence type="predicted"/>
<dbReference type="RefSeq" id="WP_184927165.1">
    <property type="nucleotide sequence ID" value="NZ_JACHJD010000060.1"/>
</dbReference>
<comment type="caution">
    <text evidence="2">The sequence shown here is derived from an EMBL/GenBank/DDBJ whole genome shotgun (WGS) entry which is preliminary data.</text>
</comment>
<feature type="domain" description="Transposase Helix-turn-helix" evidence="1">
    <location>
        <begin position="31"/>
        <end position="79"/>
    </location>
</feature>
<protein>
    <recommendedName>
        <fullName evidence="1">Transposase Helix-turn-helix domain-containing protein</fullName>
    </recommendedName>
</protein>
<dbReference type="AlphaFoldDB" id="A0A7W8B460"/>
<feature type="non-terminal residue" evidence="2">
    <location>
        <position position="80"/>
    </location>
</feature>
<accession>A0A7W8B460</accession>
<evidence type="ECO:0000313" key="2">
    <source>
        <dbReference type="EMBL" id="MBB5110040.1"/>
    </source>
</evidence>
<evidence type="ECO:0000313" key="3">
    <source>
        <dbReference type="Proteomes" id="UP000549009"/>
    </source>
</evidence>
<gene>
    <name evidence="2" type="ORF">FHS40_009170</name>
</gene>
<evidence type="ECO:0000259" key="1">
    <source>
        <dbReference type="Pfam" id="PF13613"/>
    </source>
</evidence>
<dbReference type="Proteomes" id="UP000549009">
    <property type="component" value="Unassembled WGS sequence"/>
</dbReference>
<dbReference type="Pfam" id="PF13613">
    <property type="entry name" value="HTH_Tnp_4"/>
    <property type="match status" value="1"/>
</dbReference>
<organism evidence="2 3">
    <name type="scientific">Streptomyces spectabilis</name>
    <dbReference type="NCBI Taxonomy" id="68270"/>
    <lineage>
        <taxon>Bacteria</taxon>
        <taxon>Bacillati</taxon>
        <taxon>Actinomycetota</taxon>
        <taxon>Actinomycetes</taxon>
        <taxon>Kitasatosporales</taxon>
        <taxon>Streptomycetaceae</taxon>
        <taxon>Streptomyces</taxon>
    </lineage>
</organism>
<sequence>MVSCPAALDLPHALVEWVTMLIVTGEGDRRCKLPPHRRALVGLVHLRRRDTLTQIAAGSGISVGTAHACVTAVIDHLSHR</sequence>
<dbReference type="EMBL" id="JACHJD010000060">
    <property type="protein sequence ID" value="MBB5110040.1"/>
    <property type="molecule type" value="Genomic_DNA"/>
</dbReference>
<dbReference type="InterPro" id="IPR027805">
    <property type="entry name" value="Transposase_HTH_dom"/>
</dbReference>
<keyword evidence="3" id="KW-1185">Reference proteome</keyword>
<name>A0A7W8B460_STRST</name>